<keyword evidence="6" id="KW-1185">Reference proteome</keyword>
<protein>
    <submittedName>
        <fullName evidence="5">NAD(P)-binding protein</fullName>
    </submittedName>
</protein>
<dbReference type="PANTHER" id="PTHR43976">
    <property type="entry name" value="SHORT CHAIN DEHYDROGENASE"/>
    <property type="match status" value="1"/>
</dbReference>
<dbReference type="CDD" id="cd05374">
    <property type="entry name" value="17beta-HSD-like_SDR_c"/>
    <property type="match status" value="1"/>
</dbReference>
<reference evidence="6" key="1">
    <citation type="submission" date="2017-12" db="EMBL/GenBank/DDBJ databases">
        <authorList>
            <consortium name="DOE Joint Genome Institute"/>
            <person name="Mondo S.J."/>
            <person name="Kjaerbolling I."/>
            <person name="Vesth T.C."/>
            <person name="Frisvad J.C."/>
            <person name="Nybo J.L."/>
            <person name="Theobald S."/>
            <person name="Kuo A."/>
            <person name="Bowyer P."/>
            <person name="Matsuda Y."/>
            <person name="Lyhne E.K."/>
            <person name="Kogle M.E."/>
            <person name="Clum A."/>
            <person name="Lipzen A."/>
            <person name="Salamov A."/>
            <person name="Ngan C.Y."/>
            <person name="Daum C."/>
            <person name="Chiniquy J."/>
            <person name="Barry K."/>
            <person name="LaButti K."/>
            <person name="Haridas S."/>
            <person name="Simmons B.A."/>
            <person name="Magnuson J.K."/>
            <person name="Mortensen U.H."/>
            <person name="Larsen T.O."/>
            <person name="Grigoriev I.V."/>
            <person name="Baker S.E."/>
            <person name="Andersen M.R."/>
            <person name="Nordberg H.P."/>
            <person name="Cantor M.N."/>
            <person name="Hua S.X."/>
        </authorList>
    </citation>
    <scope>NUCLEOTIDE SEQUENCE [LARGE SCALE GENOMIC DNA]</scope>
    <source>
        <strain evidence="6">IBT 19404</strain>
    </source>
</reference>
<evidence type="ECO:0000256" key="2">
    <source>
        <dbReference type="ARBA" id="ARBA00022857"/>
    </source>
</evidence>
<dbReference type="AlphaFoldDB" id="A0A2J5HST9"/>
<gene>
    <name evidence="5" type="ORF">BDW42DRAFT_201283</name>
</gene>
<evidence type="ECO:0000256" key="1">
    <source>
        <dbReference type="ARBA" id="ARBA00006484"/>
    </source>
</evidence>
<evidence type="ECO:0000256" key="3">
    <source>
        <dbReference type="ARBA" id="ARBA00023002"/>
    </source>
</evidence>
<dbReference type="InterPro" id="IPR051911">
    <property type="entry name" value="SDR_oxidoreductase"/>
</dbReference>
<proteinExistence type="inferred from homology"/>
<dbReference type="PANTHER" id="PTHR43976:SF16">
    <property type="entry name" value="SHORT-CHAIN DEHYDROGENASE_REDUCTASE FAMILY PROTEIN"/>
    <property type="match status" value="1"/>
</dbReference>
<dbReference type="PROSITE" id="PS00061">
    <property type="entry name" value="ADH_SHORT"/>
    <property type="match status" value="1"/>
</dbReference>
<evidence type="ECO:0000313" key="5">
    <source>
        <dbReference type="EMBL" id="PLN80400.1"/>
    </source>
</evidence>
<dbReference type="OrthoDB" id="1274115at2759"/>
<keyword evidence="2" id="KW-0521">NADP</keyword>
<dbReference type="PRINTS" id="PR00080">
    <property type="entry name" value="SDRFAMILY"/>
</dbReference>
<name>A0A2J5HST9_9EURO</name>
<dbReference type="GO" id="GO:0044550">
    <property type="term" value="P:secondary metabolite biosynthetic process"/>
    <property type="evidence" value="ECO:0007669"/>
    <property type="project" value="UniProtKB-ARBA"/>
</dbReference>
<dbReference type="InterPro" id="IPR002347">
    <property type="entry name" value="SDR_fam"/>
</dbReference>
<comment type="similarity">
    <text evidence="1 4">Belongs to the short-chain dehydrogenases/reductases (SDR) family.</text>
</comment>
<dbReference type="SUPFAM" id="SSF51735">
    <property type="entry name" value="NAD(P)-binding Rossmann-fold domains"/>
    <property type="match status" value="1"/>
</dbReference>
<dbReference type="Gene3D" id="3.40.50.720">
    <property type="entry name" value="NAD(P)-binding Rossmann-like Domain"/>
    <property type="match status" value="1"/>
</dbReference>
<keyword evidence="3" id="KW-0560">Oxidoreductase</keyword>
<evidence type="ECO:0000256" key="4">
    <source>
        <dbReference type="RuleBase" id="RU000363"/>
    </source>
</evidence>
<sequence length="288" mass="30279">MAPLVWFITGGSSGFGYYLALHALAAGHHVIATARSVTKSAETVQDIETKGGKVIELDVTKAETIRQVISQAESIHGHIDVLVNNAGYSVLGAVEDITPEEATLQFETNFFGPLRLIQAALPSMRARGAGTIVNVSSVAGQDALPTCGLYAASKFALEGLSESLSREVASFGLGVLIVEPGAFKTNFLEAAKKTDVGLSEPYRGGVVDTVLGKFDSIRGFQRGDPAKGVARVFEVVTGEGAAGDLKGRILRLPLGPDCVARVEEKLKSVSSDLEVTRGVAMGTDYDNL</sequence>
<dbReference type="Proteomes" id="UP000235023">
    <property type="component" value="Unassembled WGS sequence"/>
</dbReference>
<dbReference type="GO" id="GO:0016491">
    <property type="term" value="F:oxidoreductase activity"/>
    <property type="evidence" value="ECO:0007669"/>
    <property type="project" value="UniProtKB-KW"/>
</dbReference>
<dbReference type="InterPro" id="IPR036291">
    <property type="entry name" value="NAD(P)-bd_dom_sf"/>
</dbReference>
<evidence type="ECO:0000313" key="6">
    <source>
        <dbReference type="Proteomes" id="UP000235023"/>
    </source>
</evidence>
<dbReference type="Pfam" id="PF00106">
    <property type="entry name" value="adh_short"/>
    <property type="match status" value="1"/>
</dbReference>
<dbReference type="InterPro" id="IPR020904">
    <property type="entry name" value="Sc_DH/Rdtase_CS"/>
</dbReference>
<dbReference type="EMBL" id="KZ559548">
    <property type="protein sequence ID" value="PLN80400.1"/>
    <property type="molecule type" value="Genomic_DNA"/>
</dbReference>
<dbReference type="PRINTS" id="PR00081">
    <property type="entry name" value="GDHRDH"/>
</dbReference>
<organism evidence="5 6">
    <name type="scientific">Aspergillus taichungensis</name>
    <dbReference type="NCBI Taxonomy" id="482145"/>
    <lineage>
        <taxon>Eukaryota</taxon>
        <taxon>Fungi</taxon>
        <taxon>Dikarya</taxon>
        <taxon>Ascomycota</taxon>
        <taxon>Pezizomycotina</taxon>
        <taxon>Eurotiomycetes</taxon>
        <taxon>Eurotiomycetidae</taxon>
        <taxon>Eurotiales</taxon>
        <taxon>Aspergillaceae</taxon>
        <taxon>Aspergillus</taxon>
        <taxon>Aspergillus subgen. Circumdati</taxon>
    </lineage>
</organism>
<accession>A0A2J5HST9</accession>